<organism evidence="2 3">
    <name type="scientific">Calocera viscosa (strain TUFC12733)</name>
    <dbReference type="NCBI Taxonomy" id="1330018"/>
    <lineage>
        <taxon>Eukaryota</taxon>
        <taxon>Fungi</taxon>
        <taxon>Dikarya</taxon>
        <taxon>Basidiomycota</taxon>
        <taxon>Agaricomycotina</taxon>
        <taxon>Dacrymycetes</taxon>
        <taxon>Dacrymycetales</taxon>
        <taxon>Dacrymycetaceae</taxon>
        <taxon>Calocera</taxon>
    </lineage>
</organism>
<feature type="compositionally biased region" description="Basic and acidic residues" evidence="1">
    <location>
        <begin position="180"/>
        <end position="194"/>
    </location>
</feature>
<dbReference type="Proteomes" id="UP000076738">
    <property type="component" value="Unassembled WGS sequence"/>
</dbReference>
<feature type="compositionally biased region" description="Acidic residues" evidence="1">
    <location>
        <begin position="402"/>
        <end position="417"/>
    </location>
</feature>
<feature type="compositionally biased region" description="Basic and acidic residues" evidence="1">
    <location>
        <begin position="123"/>
        <end position="155"/>
    </location>
</feature>
<evidence type="ECO:0000313" key="2">
    <source>
        <dbReference type="EMBL" id="KZO91836.1"/>
    </source>
</evidence>
<gene>
    <name evidence="2" type="ORF">CALVIDRAFT_530537</name>
</gene>
<accession>A0A167HP50</accession>
<keyword evidence="3" id="KW-1185">Reference proteome</keyword>
<feature type="region of interest" description="Disordered" evidence="1">
    <location>
        <begin position="367"/>
        <end position="449"/>
    </location>
</feature>
<name>A0A167HP50_CALVF</name>
<evidence type="ECO:0000256" key="1">
    <source>
        <dbReference type="SAM" id="MobiDB-lite"/>
    </source>
</evidence>
<dbReference type="EMBL" id="KV417317">
    <property type="protein sequence ID" value="KZO91836.1"/>
    <property type="molecule type" value="Genomic_DNA"/>
</dbReference>
<sequence length="492" mass="54652">MDVIFAGGEDASTRLFVSPSSSRTLKLHCTFQSLDSAQMADGNTNQALMRVERYSKLSKKTGRWDKLLRTSKDSIKADILSVVDEDIDNFDLLTDEMKQLVSSEWLIEKEDSSQEEPAPAAPKESKKDDPIANRTRGRTESGDGIKKTAESAVSEKKKKTTAESAVSEKKKTTTAGSAVSEKKKTTTARDIKEEPAKAKTESYILVGRGSKVTTTHPSMNITNKKYLVKINAQIRAPGAAPRKEMPETVTDSIIEPGFKNKDGSNHMIRIYPGVFVSALMRKAAAASLPSADKIEVPSYTPCTPCLDRWNDEKKEAKDPAGHTQCTGPLRDTPHTAFACWPCREKNPVNGCSHLKAYKKAYEKVCDGSKDPEMTSQASHKRGNKSSNSKEEPPRKKRRVVDSDDDDSDDEDREEQENESAKGGSTVEISDGREESEAADTEKANFGEMLHELEKMKKEVEKLGNKHKKVDFDGVQDRIRIISRLMKENQEKM</sequence>
<reference evidence="2 3" key="1">
    <citation type="journal article" date="2016" name="Mol. Biol. Evol.">
        <title>Comparative Genomics of Early-Diverging Mushroom-Forming Fungi Provides Insights into the Origins of Lignocellulose Decay Capabilities.</title>
        <authorList>
            <person name="Nagy L.G."/>
            <person name="Riley R."/>
            <person name="Tritt A."/>
            <person name="Adam C."/>
            <person name="Daum C."/>
            <person name="Floudas D."/>
            <person name="Sun H."/>
            <person name="Yadav J.S."/>
            <person name="Pangilinan J."/>
            <person name="Larsson K.H."/>
            <person name="Matsuura K."/>
            <person name="Barry K."/>
            <person name="Labutti K."/>
            <person name="Kuo R."/>
            <person name="Ohm R.A."/>
            <person name="Bhattacharya S.S."/>
            <person name="Shirouzu T."/>
            <person name="Yoshinaga Y."/>
            <person name="Martin F.M."/>
            <person name="Grigoriev I.V."/>
            <person name="Hibbett D.S."/>
        </authorList>
    </citation>
    <scope>NUCLEOTIDE SEQUENCE [LARGE SCALE GENOMIC DNA]</scope>
    <source>
        <strain evidence="2 3">TUFC12733</strain>
    </source>
</reference>
<evidence type="ECO:0000313" key="3">
    <source>
        <dbReference type="Proteomes" id="UP000076738"/>
    </source>
</evidence>
<protein>
    <submittedName>
        <fullName evidence="2">Uncharacterized protein</fullName>
    </submittedName>
</protein>
<feature type="region of interest" description="Disordered" evidence="1">
    <location>
        <begin position="108"/>
        <end position="194"/>
    </location>
</feature>
<proteinExistence type="predicted"/>
<dbReference type="AlphaFoldDB" id="A0A167HP50"/>
<dbReference type="OrthoDB" id="10666975at2759"/>
<feature type="compositionally biased region" description="Basic and acidic residues" evidence="1">
    <location>
        <begin position="429"/>
        <end position="449"/>
    </location>
</feature>